<name>A0A1Y1HRV2_KLENI</name>
<gene>
    <name evidence="3" type="ORF">KFL_000780220</name>
</gene>
<accession>A0A1Y1HRV2</accession>
<proteinExistence type="predicted"/>
<feature type="chain" id="PRO_5012982581" evidence="2">
    <location>
        <begin position="22"/>
        <end position="238"/>
    </location>
</feature>
<feature type="region of interest" description="Disordered" evidence="1">
    <location>
        <begin position="123"/>
        <end position="160"/>
    </location>
</feature>
<evidence type="ECO:0000313" key="3">
    <source>
        <dbReference type="EMBL" id="GAQ81360.1"/>
    </source>
</evidence>
<keyword evidence="2" id="KW-0732">Signal</keyword>
<dbReference type="Proteomes" id="UP000054558">
    <property type="component" value="Unassembled WGS sequence"/>
</dbReference>
<keyword evidence="4" id="KW-1185">Reference proteome</keyword>
<protein>
    <submittedName>
        <fullName evidence="3">Uncharacterized protein</fullName>
    </submittedName>
</protein>
<dbReference type="EMBL" id="DF237027">
    <property type="protein sequence ID" value="GAQ81360.1"/>
    <property type="molecule type" value="Genomic_DNA"/>
</dbReference>
<feature type="signal peptide" evidence="2">
    <location>
        <begin position="1"/>
        <end position="21"/>
    </location>
</feature>
<sequence length="238" mass="23844">MTGVTAALLCALLCMGSAVEANPIKGLKVKGKEFSGKIDITSFKQSDGQLIAVGTCAGKKSKDNSDVSDTPCQMVVTDFNGVDPATLPKDGSGNRKLLAKKEKKTKAPTAPAETAATVADAAAVTPAPTTEAPTTAPVTTTAATTAPATTTAPTSSSIPASTSSCQVAKLSLQGLQLELLGLVVSIDQPVVITIDAIRGTVLGDLLCPLVSALVTPALATPSLSTVMVTLTQAVNAAP</sequence>
<evidence type="ECO:0000256" key="1">
    <source>
        <dbReference type="SAM" id="MobiDB-lite"/>
    </source>
</evidence>
<reference evidence="3 4" key="1">
    <citation type="journal article" date="2014" name="Nat. Commun.">
        <title>Klebsormidium flaccidum genome reveals primary factors for plant terrestrial adaptation.</title>
        <authorList>
            <person name="Hori K."/>
            <person name="Maruyama F."/>
            <person name="Fujisawa T."/>
            <person name="Togashi T."/>
            <person name="Yamamoto N."/>
            <person name="Seo M."/>
            <person name="Sato S."/>
            <person name="Yamada T."/>
            <person name="Mori H."/>
            <person name="Tajima N."/>
            <person name="Moriyama T."/>
            <person name="Ikeuchi M."/>
            <person name="Watanabe M."/>
            <person name="Wada H."/>
            <person name="Kobayashi K."/>
            <person name="Saito M."/>
            <person name="Masuda T."/>
            <person name="Sasaki-Sekimoto Y."/>
            <person name="Mashiguchi K."/>
            <person name="Awai K."/>
            <person name="Shimojima M."/>
            <person name="Masuda S."/>
            <person name="Iwai M."/>
            <person name="Nobusawa T."/>
            <person name="Narise T."/>
            <person name="Kondo S."/>
            <person name="Saito H."/>
            <person name="Sato R."/>
            <person name="Murakawa M."/>
            <person name="Ihara Y."/>
            <person name="Oshima-Yamada Y."/>
            <person name="Ohtaka K."/>
            <person name="Satoh M."/>
            <person name="Sonobe K."/>
            <person name="Ishii M."/>
            <person name="Ohtani R."/>
            <person name="Kanamori-Sato M."/>
            <person name="Honoki R."/>
            <person name="Miyazaki D."/>
            <person name="Mochizuki H."/>
            <person name="Umetsu J."/>
            <person name="Higashi K."/>
            <person name="Shibata D."/>
            <person name="Kamiya Y."/>
            <person name="Sato N."/>
            <person name="Nakamura Y."/>
            <person name="Tabata S."/>
            <person name="Ida S."/>
            <person name="Kurokawa K."/>
            <person name="Ohta H."/>
        </authorList>
    </citation>
    <scope>NUCLEOTIDE SEQUENCE [LARGE SCALE GENOMIC DNA]</scope>
    <source>
        <strain evidence="3 4">NIES-2285</strain>
    </source>
</reference>
<organism evidence="3 4">
    <name type="scientific">Klebsormidium nitens</name>
    <name type="common">Green alga</name>
    <name type="synonym">Ulothrix nitens</name>
    <dbReference type="NCBI Taxonomy" id="105231"/>
    <lineage>
        <taxon>Eukaryota</taxon>
        <taxon>Viridiplantae</taxon>
        <taxon>Streptophyta</taxon>
        <taxon>Klebsormidiophyceae</taxon>
        <taxon>Klebsormidiales</taxon>
        <taxon>Klebsormidiaceae</taxon>
        <taxon>Klebsormidium</taxon>
    </lineage>
</organism>
<evidence type="ECO:0000256" key="2">
    <source>
        <dbReference type="SAM" id="SignalP"/>
    </source>
</evidence>
<evidence type="ECO:0000313" key="4">
    <source>
        <dbReference type="Proteomes" id="UP000054558"/>
    </source>
</evidence>
<dbReference type="AlphaFoldDB" id="A0A1Y1HRV2"/>
<feature type="compositionally biased region" description="Low complexity" evidence="1">
    <location>
        <begin position="123"/>
        <end position="154"/>
    </location>
</feature>